<organism evidence="7 8">
    <name type="scientific">Amphibalanus amphitrite</name>
    <name type="common">Striped barnacle</name>
    <name type="synonym">Balanus amphitrite</name>
    <dbReference type="NCBI Taxonomy" id="1232801"/>
    <lineage>
        <taxon>Eukaryota</taxon>
        <taxon>Metazoa</taxon>
        <taxon>Ecdysozoa</taxon>
        <taxon>Arthropoda</taxon>
        <taxon>Crustacea</taxon>
        <taxon>Multicrustacea</taxon>
        <taxon>Cirripedia</taxon>
        <taxon>Thoracica</taxon>
        <taxon>Thoracicalcarea</taxon>
        <taxon>Balanomorpha</taxon>
        <taxon>Balanoidea</taxon>
        <taxon>Balanidae</taxon>
        <taxon>Amphibalaninae</taxon>
        <taxon>Amphibalanus</taxon>
    </lineage>
</organism>
<evidence type="ECO:0000259" key="6">
    <source>
        <dbReference type="PROSITE" id="PS00799"/>
    </source>
</evidence>
<dbReference type="PANTHER" id="PTHR12274:SF3">
    <property type="entry name" value="PROGRANULIN"/>
    <property type="match status" value="1"/>
</dbReference>
<name>A0A6A4VRC4_AMPAM</name>
<keyword evidence="5" id="KW-0732">Signal</keyword>
<proteinExistence type="inferred from homology"/>
<dbReference type="SUPFAM" id="SSF57277">
    <property type="entry name" value="Granulin repeat"/>
    <property type="match status" value="1"/>
</dbReference>
<dbReference type="OrthoDB" id="6381957at2759"/>
<accession>A0A6A4VRC4</accession>
<comment type="caution">
    <text evidence="7">The sequence shown here is derived from an EMBL/GenBank/DDBJ whole genome shotgun (WGS) entry which is preliminary data.</text>
</comment>
<reference evidence="7 8" key="1">
    <citation type="submission" date="2019-07" db="EMBL/GenBank/DDBJ databases">
        <title>Draft genome assembly of a fouling barnacle, Amphibalanus amphitrite (Darwin, 1854): The first reference genome for Thecostraca.</title>
        <authorList>
            <person name="Kim W."/>
        </authorList>
    </citation>
    <scope>NUCLEOTIDE SEQUENCE [LARGE SCALE GENOMIC DNA]</scope>
    <source>
        <strain evidence="7">SNU_AA5</strain>
        <tissue evidence="7">Soma without cirri and trophi</tissue>
    </source>
</reference>
<dbReference type="InterPro" id="IPR000118">
    <property type="entry name" value="Granulin"/>
</dbReference>
<dbReference type="InterPro" id="IPR039036">
    <property type="entry name" value="Granulin_fam"/>
</dbReference>
<evidence type="ECO:0000256" key="3">
    <source>
        <dbReference type="ARBA" id="ARBA00022525"/>
    </source>
</evidence>
<dbReference type="Gene3D" id="2.10.25.160">
    <property type="entry name" value="Granulin"/>
    <property type="match status" value="2"/>
</dbReference>
<keyword evidence="4" id="KW-1015">Disulfide bond</keyword>
<comment type="similarity">
    <text evidence="2">Belongs to the granulin family.</text>
</comment>
<evidence type="ECO:0000256" key="2">
    <source>
        <dbReference type="ARBA" id="ARBA00010093"/>
    </source>
</evidence>
<feature type="domain" description="Granulins" evidence="6">
    <location>
        <begin position="122"/>
        <end position="135"/>
    </location>
</feature>
<gene>
    <name evidence="7" type="primary">Grn</name>
    <name evidence="7" type="ORF">FJT64_006279</name>
</gene>
<dbReference type="PANTHER" id="PTHR12274">
    <property type="entry name" value="GRANULIN"/>
    <property type="match status" value="1"/>
</dbReference>
<dbReference type="Proteomes" id="UP000440578">
    <property type="component" value="Unassembled WGS sequence"/>
</dbReference>
<comment type="subcellular location">
    <subcellularLocation>
        <location evidence="1">Secreted</location>
    </subcellularLocation>
</comment>
<feature type="chain" id="PRO_5025502622" evidence="5">
    <location>
        <begin position="24"/>
        <end position="169"/>
    </location>
</feature>
<dbReference type="EMBL" id="VIIS01001578">
    <property type="protein sequence ID" value="KAF0296223.1"/>
    <property type="molecule type" value="Genomic_DNA"/>
</dbReference>
<evidence type="ECO:0000256" key="4">
    <source>
        <dbReference type="ARBA" id="ARBA00023157"/>
    </source>
</evidence>
<dbReference type="PROSITE" id="PS00799">
    <property type="entry name" value="GRANULINS"/>
    <property type="match status" value="1"/>
</dbReference>
<feature type="signal peptide" evidence="5">
    <location>
        <begin position="1"/>
        <end position="23"/>
    </location>
</feature>
<evidence type="ECO:0000256" key="1">
    <source>
        <dbReference type="ARBA" id="ARBA00004613"/>
    </source>
</evidence>
<dbReference type="AlphaFoldDB" id="A0A6A4VRC4"/>
<dbReference type="InterPro" id="IPR037277">
    <property type="entry name" value="Granulin_sf"/>
</dbReference>
<protein>
    <submittedName>
        <fullName evidence="7">Granulin</fullName>
    </submittedName>
</protein>
<evidence type="ECO:0000313" key="8">
    <source>
        <dbReference type="Proteomes" id="UP000440578"/>
    </source>
</evidence>
<evidence type="ECO:0000256" key="5">
    <source>
        <dbReference type="SAM" id="SignalP"/>
    </source>
</evidence>
<evidence type="ECO:0000313" key="7">
    <source>
        <dbReference type="EMBL" id="KAF0296223.1"/>
    </source>
</evidence>
<dbReference type="SMART" id="SM00277">
    <property type="entry name" value="GRAN"/>
    <property type="match status" value="2"/>
</dbReference>
<keyword evidence="3" id="KW-0964">Secreted</keyword>
<sequence length="169" mass="18140">MARLGTALVPLLVLLVPLAPALADRCPGGELACPEPSVCCRTDSPQQPFICCPYRNGVCCGDGRHCCREGFTCDLSTSRCVKQPPEPGLCPDGKSRCPPEATCCPLADHRWGCCPYARAVCCSDKVHCCPEGTQCDLQTLTCLKKSEHPMMQFADTDMKGTEGHIGLHA</sequence>
<keyword evidence="8" id="KW-1185">Reference proteome</keyword>
<dbReference type="Pfam" id="PF00396">
    <property type="entry name" value="Granulin"/>
    <property type="match status" value="2"/>
</dbReference>
<dbReference type="GO" id="GO:0005576">
    <property type="term" value="C:extracellular region"/>
    <property type="evidence" value="ECO:0007669"/>
    <property type="project" value="UniProtKB-SubCell"/>
</dbReference>